<dbReference type="AlphaFoldDB" id="A0A9W9S7P6"/>
<dbReference type="FunFam" id="2.160.20.10:FF:000002">
    <property type="entry name" value="Endopolygalacturonase D"/>
    <property type="match status" value="1"/>
</dbReference>
<evidence type="ECO:0000256" key="13">
    <source>
        <dbReference type="RuleBase" id="RU361169"/>
    </source>
</evidence>
<proteinExistence type="inferred from homology"/>
<dbReference type="InterPro" id="IPR000743">
    <property type="entry name" value="Glyco_hydro_28"/>
</dbReference>
<dbReference type="RefSeq" id="XP_056579173.1">
    <property type="nucleotide sequence ID" value="XM_056722923.1"/>
</dbReference>
<dbReference type="SMART" id="SM00710">
    <property type="entry name" value="PbH1"/>
    <property type="match status" value="5"/>
</dbReference>
<evidence type="ECO:0000313" key="15">
    <source>
        <dbReference type="EMBL" id="KAJ5373187.1"/>
    </source>
</evidence>
<evidence type="ECO:0000256" key="4">
    <source>
        <dbReference type="ARBA" id="ARBA00022525"/>
    </source>
</evidence>
<evidence type="ECO:0000256" key="14">
    <source>
        <dbReference type="SAM" id="SignalP"/>
    </source>
</evidence>
<evidence type="ECO:0000256" key="3">
    <source>
        <dbReference type="ARBA" id="ARBA00012736"/>
    </source>
</evidence>
<dbReference type="EC" id="3.2.1.15" evidence="3"/>
<dbReference type="Proteomes" id="UP001147752">
    <property type="component" value="Unassembled WGS sequence"/>
</dbReference>
<dbReference type="InterPro" id="IPR006626">
    <property type="entry name" value="PbH1"/>
</dbReference>
<evidence type="ECO:0000256" key="7">
    <source>
        <dbReference type="ARBA" id="ARBA00022801"/>
    </source>
</evidence>
<evidence type="ECO:0000256" key="6">
    <source>
        <dbReference type="ARBA" id="ARBA00022737"/>
    </source>
</evidence>
<comment type="similarity">
    <text evidence="2 13">Belongs to the glycosyl hydrolase 28 family.</text>
</comment>
<dbReference type="GeneID" id="81462106"/>
<evidence type="ECO:0000313" key="16">
    <source>
        <dbReference type="Proteomes" id="UP001147752"/>
    </source>
</evidence>
<keyword evidence="8" id="KW-1015">Disulfide bond</keyword>
<keyword evidence="5 14" id="KW-0732">Signal</keyword>
<organism evidence="15 16">
    <name type="scientific">Penicillium concentricum</name>
    <dbReference type="NCBI Taxonomy" id="293559"/>
    <lineage>
        <taxon>Eukaryota</taxon>
        <taxon>Fungi</taxon>
        <taxon>Dikarya</taxon>
        <taxon>Ascomycota</taxon>
        <taxon>Pezizomycotina</taxon>
        <taxon>Eurotiomycetes</taxon>
        <taxon>Eurotiomycetidae</taxon>
        <taxon>Eurotiales</taxon>
        <taxon>Aspergillaceae</taxon>
        <taxon>Penicillium</taxon>
    </lineage>
</organism>
<comment type="caution">
    <text evidence="15">The sequence shown here is derived from an EMBL/GenBank/DDBJ whole genome shotgun (WGS) entry which is preliminary data.</text>
</comment>
<reference evidence="15" key="2">
    <citation type="journal article" date="2023" name="IMA Fungus">
        <title>Comparative genomic study of the Penicillium genus elucidates a diverse pangenome and 15 lateral gene transfer events.</title>
        <authorList>
            <person name="Petersen C."/>
            <person name="Sorensen T."/>
            <person name="Nielsen M.R."/>
            <person name="Sondergaard T.E."/>
            <person name="Sorensen J.L."/>
            <person name="Fitzpatrick D.A."/>
            <person name="Frisvad J.C."/>
            <person name="Nielsen K.L."/>
        </authorList>
    </citation>
    <scope>NUCLEOTIDE SEQUENCE</scope>
    <source>
        <strain evidence="15">IBT 3081</strain>
    </source>
</reference>
<feature type="active site" evidence="12">
    <location>
        <position position="230"/>
    </location>
</feature>
<dbReference type="InterPro" id="IPR011050">
    <property type="entry name" value="Pectin_lyase_fold/virulence"/>
</dbReference>
<dbReference type="Pfam" id="PF00295">
    <property type="entry name" value="Glyco_hydro_28"/>
    <property type="match status" value="1"/>
</dbReference>
<accession>A0A9W9S7P6</accession>
<dbReference type="GO" id="GO:0045490">
    <property type="term" value="P:pectin catabolic process"/>
    <property type="evidence" value="ECO:0007669"/>
    <property type="project" value="TreeGrafter"/>
</dbReference>
<dbReference type="PANTHER" id="PTHR31884">
    <property type="entry name" value="POLYGALACTURONASE"/>
    <property type="match status" value="1"/>
</dbReference>
<feature type="chain" id="PRO_5040877552" description="endo-polygalacturonase" evidence="14">
    <location>
        <begin position="19"/>
        <end position="369"/>
    </location>
</feature>
<protein>
    <recommendedName>
        <fullName evidence="3">endo-polygalacturonase</fullName>
        <ecNumber evidence="3">3.2.1.15</ecNumber>
    </recommendedName>
</protein>
<keyword evidence="10" id="KW-0961">Cell wall biogenesis/degradation</keyword>
<sequence>MRTSFISMLALGAAIASAAPAPSRVSEIVERSSSTCTFNSAASASAGKKSCSTIVLDNIAVPAGKTLDLSNLKEGTKVIFKGETTFGYKEWKGPLIRFSGSNIEISGEAGHVINCDGARWWDTKGTNGGKDKPKFFYAHSLDNSSITGLNVKNTPVQAFSVQADHLVLDHITIDNSDGDKNGGHNTDAFDVGESTYITISNANIKNQDDCLAVNSGENIVFTGGYCSGGHGISIGSVGGRDNNVVKGVTISDSTVTNSANGVRVKTIYKATGSVSDVTFSNIKLSKISSYGIVIEQDYENGSPTGKPTTGVPITGLTVEKVTGSVSSSATNVYILCGSGSCSDWTWAGNAITGGKTSSKCKNVPSGASC</sequence>
<keyword evidence="6" id="KW-0677">Repeat</keyword>
<dbReference type="OrthoDB" id="1546079at2759"/>
<gene>
    <name evidence="15" type="ORF">N7517_005193</name>
</gene>
<dbReference type="InterPro" id="IPR012334">
    <property type="entry name" value="Pectin_lyas_fold"/>
</dbReference>
<dbReference type="GO" id="GO:0004650">
    <property type="term" value="F:polygalacturonase activity"/>
    <property type="evidence" value="ECO:0007669"/>
    <property type="project" value="UniProtKB-EC"/>
</dbReference>
<dbReference type="PANTHER" id="PTHR31884:SF13">
    <property type="entry name" value="ENDOPOLYGALACTURONASE B"/>
    <property type="match status" value="1"/>
</dbReference>
<keyword evidence="9 13" id="KW-0326">Glycosidase</keyword>
<dbReference type="InterPro" id="IPR050434">
    <property type="entry name" value="Glycosyl_hydrlase_28"/>
</dbReference>
<dbReference type="Gene3D" id="2.160.20.10">
    <property type="entry name" value="Single-stranded right-handed beta-helix, Pectin lyase-like"/>
    <property type="match status" value="1"/>
</dbReference>
<name>A0A9W9S7P6_9EURO</name>
<feature type="signal peptide" evidence="14">
    <location>
        <begin position="1"/>
        <end position="18"/>
    </location>
</feature>
<evidence type="ECO:0000256" key="12">
    <source>
        <dbReference type="PROSITE-ProRule" id="PRU10052"/>
    </source>
</evidence>
<evidence type="ECO:0000256" key="8">
    <source>
        <dbReference type="ARBA" id="ARBA00023157"/>
    </source>
</evidence>
<keyword evidence="7 13" id="KW-0378">Hydrolase</keyword>
<dbReference type="PROSITE" id="PS00502">
    <property type="entry name" value="POLYGALACTURONASE"/>
    <property type="match status" value="1"/>
</dbReference>
<comment type="catalytic activity">
    <reaction evidence="11">
        <text>(1,4-alpha-D-galacturonosyl)n+m + H2O = (1,4-alpha-D-galacturonosyl)n + (1,4-alpha-D-galacturonosyl)m.</text>
        <dbReference type="EC" id="3.2.1.15"/>
    </reaction>
</comment>
<evidence type="ECO:0000256" key="9">
    <source>
        <dbReference type="ARBA" id="ARBA00023295"/>
    </source>
</evidence>
<reference evidence="15" key="1">
    <citation type="submission" date="2022-12" db="EMBL/GenBank/DDBJ databases">
        <authorList>
            <person name="Petersen C."/>
        </authorList>
    </citation>
    <scope>NUCLEOTIDE SEQUENCE</scope>
    <source>
        <strain evidence="15">IBT 3081</strain>
    </source>
</reference>
<dbReference type="GO" id="GO:0005576">
    <property type="term" value="C:extracellular region"/>
    <property type="evidence" value="ECO:0007669"/>
    <property type="project" value="UniProtKB-SubCell"/>
</dbReference>
<dbReference type="EMBL" id="JAPZBT010000002">
    <property type="protein sequence ID" value="KAJ5373187.1"/>
    <property type="molecule type" value="Genomic_DNA"/>
</dbReference>
<dbReference type="SUPFAM" id="SSF51126">
    <property type="entry name" value="Pectin lyase-like"/>
    <property type="match status" value="1"/>
</dbReference>
<evidence type="ECO:0000256" key="11">
    <source>
        <dbReference type="ARBA" id="ARBA00034074"/>
    </source>
</evidence>
<keyword evidence="16" id="KW-1185">Reference proteome</keyword>
<evidence type="ECO:0000256" key="2">
    <source>
        <dbReference type="ARBA" id="ARBA00008834"/>
    </source>
</evidence>
<comment type="subcellular location">
    <subcellularLocation>
        <location evidence="1">Secreted</location>
    </subcellularLocation>
</comment>
<dbReference type="GO" id="GO:0071555">
    <property type="term" value="P:cell wall organization"/>
    <property type="evidence" value="ECO:0007669"/>
    <property type="project" value="UniProtKB-KW"/>
</dbReference>
<keyword evidence="4" id="KW-0964">Secreted</keyword>
<evidence type="ECO:0000256" key="10">
    <source>
        <dbReference type="ARBA" id="ARBA00023316"/>
    </source>
</evidence>
<evidence type="ECO:0000256" key="1">
    <source>
        <dbReference type="ARBA" id="ARBA00004613"/>
    </source>
</evidence>
<evidence type="ECO:0000256" key="5">
    <source>
        <dbReference type="ARBA" id="ARBA00022729"/>
    </source>
</evidence>